<keyword evidence="3" id="KW-0436">Ligase</keyword>
<keyword evidence="4" id="KW-0479">Metal-binding</keyword>
<keyword evidence="8" id="KW-0520">NAD</keyword>
<dbReference type="GO" id="GO:0046872">
    <property type="term" value="F:metal ion binding"/>
    <property type="evidence" value="ECO:0007669"/>
    <property type="project" value="UniProtKB-KW"/>
</dbReference>
<dbReference type="Pfam" id="PF02540">
    <property type="entry name" value="NAD_synthase"/>
    <property type="match status" value="1"/>
</dbReference>
<dbReference type="Gene3D" id="3.40.50.620">
    <property type="entry name" value="HUPs"/>
    <property type="match status" value="1"/>
</dbReference>
<dbReference type="InterPro" id="IPR022310">
    <property type="entry name" value="NAD/GMP_synthase"/>
</dbReference>
<keyword evidence="6" id="KW-0067">ATP-binding</keyword>
<organism evidence="10">
    <name type="scientific">viral metagenome</name>
    <dbReference type="NCBI Taxonomy" id="1070528"/>
    <lineage>
        <taxon>unclassified sequences</taxon>
        <taxon>metagenomes</taxon>
        <taxon>organismal metagenomes</taxon>
    </lineage>
</organism>
<evidence type="ECO:0000259" key="9">
    <source>
        <dbReference type="Pfam" id="PF02540"/>
    </source>
</evidence>
<evidence type="ECO:0000256" key="1">
    <source>
        <dbReference type="ARBA" id="ARBA00004790"/>
    </source>
</evidence>
<dbReference type="GO" id="GO:0003952">
    <property type="term" value="F:NAD+ synthase (glutamine-hydrolyzing) activity"/>
    <property type="evidence" value="ECO:0007669"/>
    <property type="project" value="InterPro"/>
</dbReference>
<comment type="pathway">
    <text evidence="1">Cofactor biosynthesis; NAD(+) biosynthesis.</text>
</comment>
<reference evidence="10" key="1">
    <citation type="submission" date="2020-03" db="EMBL/GenBank/DDBJ databases">
        <title>The deep terrestrial virosphere.</title>
        <authorList>
            <person name="Holmfeldt K."/>
            <person name="Nilsson E."/>
            <person name="Simone D."/>
            <person name="Lopez-Fernandez M."/>
            <person name="Wu X."/>
            <person name="de Brujin I."/>
            <person name="Lundin D."/>
            <person name="Andersson A."/>
            <person name="Bertilsson S."/>
            <person name="Dopson M."/>
        </authorList>
    </citation>
    <scope>NUCLEOTIDE SEQUENCE</scope>
    <source>
        <strain evidence="10">MM415B02123</strain>
    </source>
</reference>
<feature type="domain" description="NAD/GMP synthase" evidence="9">
    <location>
        <begin position="10"/>
        <end position="247"/>
    </location>
</feature>
<evidence type="ECO:0000256" key="4">
    <source>
        <dbReference type="ARBA" id="ARBA00022723"/>
    </source>
</evidence>
<proteinExistence type="inferred from homology"/>
<dbReference type="GO" id="GO:0005737">
    <property type="term" value="C:cytoplasm"/>
    <property type="evidence" value="ECO:0007669"/>
    <property type="project" value="InterPro"/>
</dbReference>
<evidence type="ECO:0000256" key="8">
    <source>
        <dbReference type="ARBA" id="ARBA00023027"/>
    </source>
</evidence>
<dbReference type="GO" id="GO:0004359">
    <property type="term" value="F:glutaminase activity"/>
    <property type="evidence" value="ECO:0007669"/>
    <property type="project" value="InterPro"/>
</dbReference>
<dbReference type="PANTHER" id="PTHR23090:SF9">
    <property type="entry name" value="GLUTAMINE-DEPENDENT NAD(+) SYNTHETASE"/>
    <property type="match status" value="1"/>
</dbReference>
<protein>
    <submittedName>
        <fullName evidence="10">Putative NAD+ synthase</fullName>
    </submittedName>
</protein>
<dbReference type="GO" id="GO:0005524">
    <property type="term" value="F:ATP binding"/>
    <property type="evidence" value="ECO:0007669"/>
    <property type="project" value="UniProtKB-KW"/>
</dbReference>
<dbReference type="HAMAP" id="MF_00193">
    <property type="entry name" value="NadE_ammonia_dep"/>
    <property type="match status" value="1"/>
</dbReference>
<dbReference type="AlphaFoldDB" id="A0A6M3KXE0"/>
<dbReference type="PANTHER" id="PTHR23090">
    <property type="entry name" value="NH 3 /GLUTAMINE-DEPENDENT NAD + SYNTHETASE"/>
    <property type="match status" value="1"/>
</dbReference>
<dbReference type="NCBIfam" id="NF010587">
    <property type="entry name" value="PRK13980.1"/>
    <property type="match status" value="1"/>
</dbReference>
<dbReference type="SUPFAM" id="SSF52402">
    <property type="entry name" value="Adenine nucleotide alpha hydrolases-like"/>
    <property type="match status" value="1"/>
</dbReference>
<name>A0A6M3KXE0_9ZZZZ</name>
<evidence type="ECO:0000256" key="2">
    <source>
        <dbReference type="ARBA" id="ARBA00005859"/>
    </source>
</evidence>
<accession>A0A6M3KXE0</accession>
<evidence type="ECO:0000313" key="10">
    <source>
        <dbReference type="EMBL" id="QJA86144.1"/>
    </source>
</evidence>
<dbReference type="UniPathway" id="UPA00253"/>
<dbReference type="GO" id="GO:0008795">
    <property type="term" value="F:NAD+ synthase activity"/>
    <property type="evidence" value="ECO:0007669"/>
    <property type="project" value="InterPro"/>
</dbReference>
<evidence type="ECO:0000256" key="6">
    <source>
        <dbReference type="ARBA" id="ARBA00022840"/>
    </source>
</evidence>
<dbReference type="CDD" id="cd00553">
    <property type="entry name" value="NAD_synthase"/>
    <property type="match status" value="1"/>
</dbReference>
<gene>
    <name evidence="10" type="ORF">MM415B02123_0003</name>
</gene>
<evidence type="ECO:0000256" key="3">
    <source>
        <dbReference type="ARBA" id="ARBA00022598"/>
    </source>
</evidence>
<dbReference type="InterPro" id="IPR003694">
    <property type="entry name" value="NAD_synthase"/>
</dbReference>
<keyword evidence="7" id="KW-0460">Magnesium</keyword>
<dbReference type="InterPro" id="IPR022926">
    <property type="entry name" value="NH(3)-dep_NAD(+)_synth"/>
</dbReference>
<keyword evidence="5" id="KW-0547">Nucleotide-binding</keyword>
<dbReference type="NCBIfam" id="TIGR00552">
    <property type="entry name" value="nadE"/>
    <property type="match status" value="1"/>
</dbReference>
<comment type="similarity">
    <text evidence="2">Belongs to the NAD synthetase family.</text>
</comment>
<evidence type="ECO:0000256" key="5">
    <source>
        <dbReference type="ARBA" id="ARBA00022741"/>
    </source>
</evidence>
<evidence type="ECO:0000256" key="7">
    <source>
        <dbReference type="ARBA" id="ARBA00022842"/>
    </source>
</evidence>
<dbReference type="EMBL" id="MT142618">
    <property type="protein sequence ID" value="QJA86144.1"/>
    <property type="molecule type" value="Genomic_DNA"/>
</dbReference>
<dbReference type="GO" id="GO:0009435">
    <property type="term" value="P:NAD+ biosynthetic process"/>
    <property type="evidence" value="ECO:0007669"/>
    <property type="project" value="UniProtKB-UniPathway"/>
</dbReference>
<dbReference type="FunFam" id="3.40.50.620:FF:000106">
    <property type="entry name" value="Glutamine-dependent NAD(+) synthetase"/>
    <property type="match status" value="1"/>
</dbReference>
<dbReference type="InterPro" id="IPR014729">
    <property type="entry name" value="Rossmann-like_a/b/a_fold"/>
</dbReference>
<sequence length="259" mass="29191">MFNLNCKEEVDYIVKEIRNTFNIKKFNKAVIGISGGIDSAVIANLCVKALGKENVLGFQLPNGTQKDIKDSCLLCSHLGIFNERINIEPTVNSLIKDKDMTSVRKGNISARIRMIILYDMAAKYNALVVGTGNRTELLLGYFTLHGDGACALEPIGHLYKTEVRQLAKYLKIPKSIITKAPSAGLWEGQTDEKELGYKYEDIDKFLHCCYDEMISPEKLSSLPYGFTEKFMMNIVDKVDKNLFKLEPNVTFKRLSVGRF</sequence>